<dbReference type="AlphaFoldDB" id="A0A2X2UPH2"/>
<sequence>MANLVEKREFTPKKFYAGEFPVVTDTGTAGKEIAQYDMIMSVTDSTSGAVTLEPATTAGIANVVGIAVNAAKAEEPVVYIMTGEVFADAVNIGAVDAAAAKAALRKLSIFLK</sequence>
<evidence type="ECO:0008006" key="3">
    <source>
        <dbReference type="Google" id="ProtNLM"/>
    </source>
</evidence>
<accession>A0A2X2UPH2</accession>
<proteinExistence type="predicted"/>
<name>A0A2X2UPH2_9FIRM</name>
<dbReference type="RefSeq" id="WP_112482689.1">
    <property type="nucleotide sequence ID" value="NZ_JAIWZC010000001.1"/>
</dbReference>
<protein>
    <recommendedName>
        <fullName evidence="3">Head decoration protein</fullName>
    </recommendedName>
</protein>
<gene>
    <name evidence="1" type="ORF">NCTC11224_03927</name>
</gene>
<evidence type="ECO:0000313" key="1">
    <source>
        <dbReference type="EMBL" id="SQB14873.1"/>
    </source>
</evidence>
<dbReference type="EMBL" id="UAVW01000016">
    <property type="protein sequence ID" value="SQB14873.1"/>
    <property type="molecule type" value="Genomic_DNA"/>
</dbReference>
<dbReference type="Proteomes" id="UP000251853">
    <property type="component" value="Unassembled WGS sequence"/>
</dbReference>
<evidence type="ECO:0000313" key="2">
    <source>
        <dbReference type="Proteomes" id="UP000251853"/>
    </source>
</evidence>
<organism evidence="1 2">
    <name type="scientific">Enterocloster clostridioformis</name>
    <dbReference type="NCBI Taxonomy" id="1531"/>
    <lineage>
        <taxon>Bacteria</taxon>
        <taxon>Bacillati</taxon>
        <taxon>Bacillota</taxon>
        <taxon>Clostridia</taxon>
        <taxon>Lachnospirales</taxon>
        <taxon>Lachnospiraceae</taxon>
        <taxon>Enterocloster</taxon>
    </lineage>
</organism>
<reference evidence="1 2" key="1">
    <citation type="submission" date="2018-06" db="EMBL/GenBank/DDBJ databases">
        <authorList>
            <consortium name="Pathogen Informatics"/>
            <person name="Doyle S."/>
        </authorList>
    </citation>
    <scope>NUCLEOTIDE SEQUENCE [LARGE SCALE GENOMIC DNA]</scope>
    <source>
        <strain evidence="1 2">NCTC11224</strain>
    </source>
</reference>
<dbReference type="Gene3D" id="2.40.300.10">
    <property type="entry name" value="Head decoration protein D"/>
    <property type="match status" value="1"/>
</dbReference>
<keyword evidence="2" id="KW-1185">Reference proteome</keyword>